<dbReference type="GO" id="GO:0006310">
    <property type="term" value="P:DNA recombination"/>
    <property type="evidence" value="ECO:0007669"/>
    <property type="project" value="InterPro"/>
</dbReference>
<evidence type="ECO:0000313" key="1">
    <source>
        <dbReference type="EMBL" id="OWZ12041.1"/>
    </source>
</evidence>
<evidence type="ECO:0000313" key="2">
    <source>
        <dbReference type="Proteomes" id="UP000198211"/>
    </source>
</evidence>
<dbReference type="AlphaFoldDB" id="A0A225W2Q7"/>
<evidence type="ECO:0008006" key="3">
    <source>
        <dbReference type="Google" id="ProtNLM"/>
    </source>
</evidence>
<dbReference type="GO" id="GO:0003677">
    <property type="term" value="F:DNA binding"/>
    <property type="evidence" value="ECO:0007669"/>
    <property type="project" value="InterPro"/>
</dbReference>
<sequence>MTRKNSSLSSISEKTLKTYLMRVYDAAEARVAEKLLASFGIVLDGITFNGRHFIAIFAVSNNPEMCHGDVADDSSEYYSDTDCFTRRFLLLAFCPLDVKEDLGAQSLFDLIADTFSRYNKPWKAVHYMVADNCDVNQYIGNCEGAFPMIGIIKLQRKEPLSPAERAACADFRRSDTTVPQPPPPSDLLLVQQAFKKRKVAKRSRYADVAFVPPTSNECERFFSAAKLVYSDLRKRMDASTLDMLMFLMYNKDIWDIYTVEAQLEQVEAEVKEQMMERVLVDFLRLLEDATRNQEPTNTGASNGESFATHTEFGEESTAILIEQPTKIICRLKTCQHQARATVVKAFERSLAAESTNMEHVRALIAVDPDRAGRILVTLMDKFAVDTKDAALLWLLWYLFGCASDITFVRKQQLSIGAGEMFFIRFIRVKTSDEQALSLFPDVDPATCLLLALTLALNTQESPCTALLNHLPVESKDVPGELTEYIPLLDLLDGSSTLGSSQAPSINCSTSTKPVAGIHALVNHLQDRVAGSAGIEDALTYHSFRRGATQHAIASSELTAQWIFDRGA</sequence>
<dbReference type="SUPFAM" id="SSF53098">
    <property type="entry name" value="Ribonuclease H-like"/>
    <property type="match status" value="1"/>
</dbReference>
<gene>
    <name evidence="1" type="ORF">PHMEG_00014854</name>
</gene>
<dbReference type="STRING" id="4795.A0A225W2Q7"/>
<dbReference type="PANTHER" id="PTHR40866">
    <property type="entry name" value="BED-TYPE DOMAIN-CONTAINING PROTEIN"/>
    <property type="match status" value="1"/>
</dbReference>
<dbReference type="Gene3D" id="1.10.443.10">
    <property type="entry name" value="Intergrase catalytic core"/>
    <property type="match status" value="1"/>
</dbReference>
<comment type="caution">
    <text evidence="1">The sequence shown here is derived from an EMBL/GenBank/DDBJ whole genome shotgun (WGS) entry which is preliminary data.</text>
</comment>
<keyword evidence="2" id="KW-1185">Reference proteome</keyword>
<dbReference type="Proteomes" id="UP000198211">
    <property type="component" value="Unassembled WGS sequence"/>
</dbReference>
<proteinExistence type="predicted"/>
<name>A0A225W2Q7_9STRA</name>
<dbReference type="InterPro" id="IPR012337">
    <property type="entry name" value="RNaseH-like_sf"/>
</dbReference>
<dbReference type="GO" id="GO:0015074">
    <property type="term" value="P:DNA integration"/>
    <property type="evidence" value="ECO:0007669"/>
    <property type="project" value="InterPro"/>
</dbReference>
<dbReference type="PANTHER" id="PTHR40866:SF1">
    <property type="entry name" value="BED-TYPE DOMAIN-CONTAINING PROTEIN"/>
    <property type="match status" value="1"/>
</dbReference>
<dbReference type="EMBL" id="NBNE01001960">
    <property type="protein sequence ID" value="OWZ12041.1"/>
    <property type="molecule type" value="Genomic_DNA"/>
</dbReference>
<reference evidence="2" key="1">
    <citation type="submission" date="2017-03" db="EMBL/GenBank/DDBJ databases">
        <title>Phytopthora megakarya and P. palmivora, two closely related causual agents of cacao black pod achieved similar genome size and gene model numbers by different mechanisms.</title>
        <authorList>
            <person name="Ali S."/>
            <person name="Shao J."/>
            <person name="Larry D.J."/>
            <person name="Kronmiller B."/>
            <person name="Shen D."/>
            <person name="Strem M.D."/>
            <person name="Melnick R.L."/>
            <person name="Guiltinan M.J."/>
            <person name="Tyler B.M."/>
            <person name="Meinhardt L.W."/>
            <person name="Bailey B.A."/>
        </authorList>
    </citation>
    <scope>NUCLEOTIDE SEQUENCE [LARGE SCALE GENOMIC DNA]</scope>
    <source>
        <strain evidence="2">zdho120</strain>
    </source>
</reference>
<protein>
    <recommendedName>
        <fullName evidence="3">HAT C-terminal dimerisation domain-containing protein</fullName>
    </recommendedName>
</protein>
<organism evidence="1 2">
    <name type="scientific">Phytophthora megakarya</name>
    <dbReference type="NCBI Taxonomy" id="4795"/>
    <lineage>
        <taxon>Eukaryota</taxon>
        <taxon>Sar</taxon>
        <taxon>Stramenopiles</taxon>
        <taxon>Oomycota</taxon>
        <taxon>Peronosporomycetes</taxon>
        <taxon>Peronosporales</taxon>
        <taxon>Peronosporaceae</taxon>
        <taxon>Phytophthora</taxon>
    </lineage>
</organism>
<dbReference type="InterPro" id="IPR013762">
    <property type="entry name" value="Integrase-like_cat_sf"/>
</dbReference>
<accession>A0A225W2Q7</accession>